<dbReference type="InterPro" id="IPR011051">
    <property type="entry name" value="RmlC_Cupin_sf"/>
</dbReference>
<dbReference type="RefSeq" id="WP_271191227.1">
    <property type="nucleotide sequence ID" value="NZ_CP115667.1"/>
</dbReference>
<dbReference type="EMBL" id="CP115667">
    <property type="protein sequence ID" value="WBW49696.1"/>
    <property type="molecule type" value="Genomic_DNA"/>
</dbReference>
<evidence type="ECO:0000313" key="2">
    <source>
        <dbReference type="Proteomes" id="UP001210339"/>
    </source>
</evidence>
<protein>
    <submittedName>
        <fullName evidence="1">HutD family protein</fullName>
    </submittedName>
</protein>
<organism evidence="1 2">
    <name type="scientific">Peptoniphilus equinus</name>
    <dbReference type="NCBI Taxonomy" id="3016343"/>
    <lineage>
        <taxon>Bacteria</taxon>
        <taxon>Bacillati</taxon>
        <taxon>Bacillota</taxon>
        <taxon>Tissierellia</taxon>
        <taxon>Tissierellales</taxon>
        <taxon>Peptoniphilaceae</taxon>
        <taxon>Peptoniphilus</taxon>
    </lineage>
</organism>
<dbReference type="SUPFAM" id="SSF51182">
    <property type="entry name" value="RmlC-like cupins"/>
    <property type="match status" value="1"/>
</dbReference>
<keyword evidence="2" id="KW-1185">Reference proteome</keyword>
<dbReference type="PANTHER" id="PTHR37943:SF1">
    <property type="entry name" value="PROTEIN VES"/>
    <property type="match status" value="1"/>
</dbReference>
<sequence>MKITQQDFRTTDWSGGTTSELYITPRGATVGEKNFTGRISSATCELDSSTFTPYDGFTRFITPLDGNLKLLVNGEAMELKPFEVLKFSGADDVTSYSQVRDFNYIVKDGEPFEMVAKDVDGELMVEEKALIFFYTPFTVNGEAFEGMSAFIGDHVKVEGQGKILICTLA</sequence>
<dbReference type="InterPro" id="IPR010282">
    <property type="entry name" value="Uncharacterised_HutD/Ves"/>
</dbReference>
<gene>
    <name evidence="1" type="ORF">O6R05_06755</name>
</gene>
<dbReference type="PANTHER" id="PTHR37943">
    <property type="entry name" value="PROTEIN VES"/>
    <property type="match status" value="1"/>
</dbReference>
<evidence type="ECO:0000313" key="1">
    <source>
        <dbReference type="EMBL" id="WBW49696.1"/>
    </source>
</evidence>
<accession>A0ABY7QTL5</accession>
<dbReference type="InterPro" id="IPR014710">
    <property type="entry name" value="RmlC-like_jellyroll"/>
</dbReference>
<dbReference type="Proteomes" id="UP001210339">
    <property type="component" value="Chromosome"/>
</dbReference>
<dbReference type="Gene3D" id="2.60.120.10">
    <property type="entry name" value="Jelly Rolls"/>
    <property type="match status" value="1"/>
</dbReference>
<reference evidence="1 2" key="1">
    <citation type="submission" date="2023-01" db="EMBL/GenBank/DDBJ databases">
        <authorList>
            <person name="Lee S.H."/>
            <person name="Jung H.S."/>
            <person name="Yun J.U."/>
        </authorList>
    </citation>
    <scope>NUCLEOTIDE SEQUENCE [LARGE SCALE GENOMIC DNA]</scope>
    <source>
        <strain evidence="1 2">CBA3646</strain>
    </source>
</reference>
<dbReference type="Pfam" id="PF05962">
    <property type="entry name" value="HutD"/>
    <property type="match status" value="1"/>
</dbReference>
<proteinExistence type="predicted"/>
<name>A0ABY7QTL5_9FIRM</name>